<dbReference type="Proteomes" id="UP000253664">
    <property type="component" value="Unassembled WGS sequence"/>
</dbReference>
<feature type="region of interest" description="Disordered" evidence="1">
    <location>
        <begin position="492"/>
        <end position="535"/>
    </location>
</feature>
<feature type="region of interest" description="Disordered" evidence="1">
    <location>
        <begin position="113"/>
        <end position="200"/>
    </location>
</feature>
<feature type="compositionally biased region" description="Low complexity" evidence="1">
    <location>
        <begin position="113"/>
        <end position="124"/>
    </location>
</feature>
<feature type="region of interest" description="Disordered" evidence="1">
    <location>
        <begin position="223"/>
        <end position="306"/>
    </location>
</feature>
<accession>A0A367LDI6</accession>
<keyword evidence="3" id="KW-1185">Reference proteome</keyword>
<comment type="caution">
    <text evidence="2">The sequence shown here is derived from an EMBL/GenBank/DDBJ whole genome shotgun (WGS) entry which is preliminary data.</text>
</comment>
<gene>
    <name evidence="2" type="ORF">L249_1167</name>
</gene>
<reference evidence="2 3" key="1">
    <citation type="journal article" date="2015" name="BMC Genomics">
        <title>Insights from the genome of Ophiocordyceps polyrhachis-furcata to pathogenicity and host specificity in insect fungi.</title>
        <authorList>
            <person name="Wichadakul D."/>
            <person name="Kobmoo N."/>
            <person name="Ingsriswang S."/>
            <person name="Tangphatsornruang S."/>
            <person name="Chantasingh D."/>
            <person name="Luangsa-ard J.J."/>
            <person name="Eurwilaichitr L."/>
        </authorList>
    </citation>
    <scope>NUCLEOTIDE SEQUENCE [LARGE SCALE GENOMIC DNA]</scope>
    <source>
        <strain evidence="2 3">BCC 54312</strain>
    </source>
</reference>
<organism evidence="2 3">
    <name type="scientific">Ophiocordyceps polyrhachis-furcata BCC 54312</name>
    <dbReference type="NCBI Taxonomy" id="1330021"/>
    <lineage>
        <taxon>Eukaryota</taxon>
        <taxon>Fungi</taxon>
        <taxon>Dikarya</taxon>
        <taxon>Ascomycota</taxon>
        <taxon>Pezizomycotina</taxon>
        <taxon>Sordariomycetes</taxon>
        <taxon>Hypocreomycetidae</taxon>
        <taxon>Hypocreales</taxon>
        <taxon>Ophiocordycipitaceae</taxon>
        <taxon>Ophiocordyceps</taxon>
    </lineage>
</organism>
<feature type="compositionally biased region" description="Basic and acidic residues" evidence="1">
    <location>
        <begin position="226"/>
        <end position="247"/>
    </location>
</feature>
<feature type="compositionally biased region" description="Polar residues" evidence="1">
    <location>
        <begin position="517"/>
        <end position="532"/>
    </location>
</feature>
<sequence>RARSLPSPPPPRLGQPGGFFHRLSSPLPIADTVFSAARVFASASTPLPAIARRCIASHCIALHRGNHPGLVSDSWLSHRALSAHFHSSRLGWTGIIMGLPLFVASVESEPTSKAASKAATASPSRSGIRRLSRADSRERRNAIRTASVRIFGHRPLPRPSHSHDGLLPWVESPDEMDRSASSSRPQPPSSGDTQEARETRWQRVVTNYRDTRQFEDQMASLFGSNWRERGSERLASQRDAGPRDTTDRSGLMEARSSRTRRAQVVVAPVSSRLAGDADRTRAAPRGSPPPNDRSTTGTNMPPPGSYSAVAIMARASAPRYQSPLLRDSNVGRRPPLTHHAFAVDGLGDRDRSLSPEVWDTLLTTLTPDPQPPSAGSSFSSLTQHPEWTSPNRSTPDALEAAADAQCDSCDHSDTSMEEEDENADLRDTHPHRPQLRETHRRISPFNLSGPTSAERGALFSWAIPTTAPRARGDSNDEAVVRSVPLASLFGGLEPLASQGSAGDEASEEDGGSAGRRQANNSGSSSAQTVTLSSEEDWSGMRRIVSSLARREDIPDEWWAEVGLSRTLRRDFAQRP</sequence>
<feature type="compositionally biased region" description="Polar residues" evidence="1">
    <location>
        <begin position="373"/>
        <end position="394"/>
    </location>
</feature>
<evidence type="ECO:0000313" key="3">
    <source>
        <dbReference type="Proteomes" id="UP000253664"/>
    </source>
</evidence>
<dbReference type="EMBL" id="LKCN02000007">
    <property type="protein sequence ID" value="RCI12480.1"/>
    <property type="molecule type" value="Genomic_DNA"/>
</dbReference>
<evidence type="ECO:0000256" key="1">
    <source>
        <dbReference type="SAM" id="MobiDB-lite"/>
    </source>
</evidence>
<name>A0A367LDI6_9HYPO</name>
<dbReference type="OrthoDB" id="3946700at2759"/>
<feature type="region of interest" description="Disordered" evidence="1">
    <location>
        <begin position="362"/>
        <end position="449"/>
    </location>
</feature>
<feature type="compositionally biased region" description="Basic and acidic residues" evidence="1">
    <location>
        <begin position="132"/>
        <end position="141"/>
    </location>
</feature>
<evidence type="ECO:0000313" key="2">
    <source>
        <dbReference type="EMBL" id="RCI12480.1"/>
    </source>
</evidence>
<feature type="compositionally biased region" description="Basic and acidic residues" evidence="1">
    <location>
        <begin position="423"/>
        <end position="437"/>
    </location>
</feature>
<dbReference type="AlphaFoldDB" id="A0A367LDI6"/>
<feature type="non-terminal residue" evidence="2">
    <location>
        <position position="1"/>
    </location>
</feature>
<proteinExistence type="predicted"/>
<protein>
    <submittedName>
        <fullName evidence="2">Uncharacterized protein</fullName>
    </submittedName>
</protein>